<comment type="cofactor">
    <cofactor evidence="1">
        <name>a divalent metal cation</name>
        <dbReference type="ChEBI" id="CHEBI:60240"/>
    </cofactor>
</comment>
<evidence type="ECO:0000256" key="3">
    <source>
        <dbReference type="ARBA" id="ARBA00006958"/>
    </source>
</evidence>
<proteinExistence type="inferred from homology"/>
<dbReference type="GO" id="GO:0035102">
    <property type="term" value="C:PRC1 complex"/>
    <property type="evidence" value="ECO:0007669"/>
    <property type="project" value="TreeGrafter"/>
</dbReference>
<feature type="compositionally biased region" description="Basic and acidic residues" evidence="8">
    <location>
        <begin position="101"/>
        <end position="115"/>
    </location>
</feature>
<name>A0AAV5EQG4_ELECO</name>
<accession>A0AAV5EQG4</accession>
<sequence length="533" mass="59490">MERTTSPPSLTRDPSLICLSLYHGGRRTCLLPLLPLVPPHLPLRHPPPHLPLRPVARRVCCATDATVSAPPSTPPSTTARPMRTSARRRRVTVCPEAGSGEVHKTEQRRGGERRQANTKNAQEGGSGVRKMPPMKKIKKGKRKAKESGKLKASRTRVAPPPLPPELRGLDTEWWYAFLNKHAESGIGGAPSDEGEAFRYFFRTSRQTFDYICSIVREDLISRPPSGLINIEGRLLSVEKQVAIAMRRLASGDSQVSVGAAFGVGQSTVSQVTWRFIESMEDRARHHLVWPNQDRIEEIKAVFEDVFGLPNCCGAVDATHIIMTLPAVESSEDWCDPAKNYSMFLQGIVDDDLRFIDIVTGWPGSMTFSRLMKCSGFFKHCEAGERLDGPVRVLAGNAEIREFIAGDSCYPLLPWLMTPYEGKNLSAPMLNYNAQQKAARMLGTRALARLKGSWRILHKVMWRPDKNKLPSIILVCCLLHNILIERKDELLSSVELPENHDVGYKEERCEEMDPKGKVMRDAITGHLLGHEASN</sequence>
<comment type="similarity">
    <text evidence="3">Belongs to the HARBI1 family.</text>
</comment>
<keyword evidence="7" id="KW-0539">Nucleus</keyword>
<feature type="region of interest" description="Disordered" evidence="8">
    <location>
        <begin position="66"/>
        <end position="164"/>
    </location>
</feature>
<dbReference type="InterPro" id="IPR027806">
    <property type="entry name" value="HARBI1_dom"/>
</dbReference>
<evidence type="ECO:0000256" key="7">
    <source>
        <dbReference type="ARBA" id="ARBA00023242"/>
    </source>
</evidence>
<dbReference type="GO" id="GO:0046872">
    <property type="term" value="F:metal ion binding"/>
    <property type="evidence" value="ECO:0007669"/>
    <property type="project" value="UniProtKB-KW"/>
</dbReference>
<evidence type="ECO:0000313" key="10">
    <source>
        <dbReference type="EMBL" id="GJN24667.1"/>
    </source>
</evidence>
<dbReference type="AlphaFoldDB" id="A0AAV5EQG4"/>
<feature type="compositionally biased region" description="Basic residues" evidence="8">
    <location>
        <begin position="132"/>
        <end position="144"/>
    </location>
</feature>
<dbReference type="Proteomes" id="UP001054889">
    <property type="component" value="Unassembled WGS sequence"/>
</dbReference>
<evidence type="ECO:0000256" key="4">
    <source>
        <dbReference type="ARBA" id="ARBA00022722"/>
    </source>
</evidence>
<dbReference type="EMBL" id="BQKI01000077">
    <property type="protein sequence ID" value="GJN24667.1"/>
    <property type="molecule type" value="Genomic_DNA"/>
</dbReference>
<comment type="subcellular location">
    <subcellularLocation>
        <location evidence="2">Nucleus</location>
    </subcellularLocation>
</comment>
<reference evidence="10" key="1">
    <citation type="journal article" date="2018" name="DNA Res.">
        <title>Multiple hybrid de novo genome assembly of finger millet, an orphan allotetraploid crop.</title>
        <authorList>
            <person name="Hatakeyama M."/>
            <person name="Aluri S."/>
            <person name="Balachadran M.T."/>
            <person name="Sivarajan S.R."/>
            <person name="Patrignani A."/>
            <person name="Gruter S."/>
            <person name="Poveda L."/>
            <person name="Shimizu-Inatsugi R."/>
            <person name="Baeten J."/>
            <person name="Francoijs K.J."/>
            <person name="Nataraja K.N."/>
            <person name="Reddy Y.A.N."/>
            <person name="Phadnis S."/>
            <person name="Ravikumar R.L."/>
            <person name="Schlapbach R."/>
            <person name="Sreeman S.M."/>
            <person name="Shimizu K.K."/>
        </authorList>
    </citation>
    <scope>NUCLEOTIDE SEQUENCE</scope>
</reference>
<dbReference type="InterPro" id="IPR045249">
    <property type="entry name" value="HARBI1-like"/>
</dbReference>
<comment type="caution">
    <text evidence="10">The sequence shown here is derived from an EMBL/GenBank/DDBJ whole genome shotgun (WGS) entry which is preliminary data.</text>
</comment>
<protein>
    <recommendedName>
        <fullName evidence="9">DDE Tnp4 domain-containing protein</fullName>
    </recommendedName>
</protein>
<feature type="domain" description="DDE Tnp4" evidence="9">
    <location>
        <begin position="315"/>
        <end position="480"/>
    </location>
</feature>
<dbReference type="Pfam" id="PF13359">
    <property type="entry name" value="DDE_Tnp_4"/>
    <property type="match status" value="1"/>
</dbReference>
<evidence type="ECO:0000256" key="5">
    <source>
        <dbReference type="ARBA" id="ARBA00022723"/>
    </source>
</evidence>
<dbReference type="GO" id="GO:0016787">
    <property type="term" value="F:hydrolase activity"/>
    <property type="evidence" value="ECO:0007669"/>
    <property type="project" value="UniProtKB-KW"/>
</dbReference>
<organism evidence="10 11">
    <name type="scientific">Eleusine coracana subsp. coracana</name>
    <dbReference type="NCBI Taxonomy" id="191504"/>
    <lineage>
        <taxon>Eukaryota</taxon>
        <taxon>Viridiplantae</taxon>
        <taxon>Streptophyta</taxon>
        <taxon>Embryophyta</taxon>
        <taxon>Tracheophyta</taxon>
        <taxon>Spermatophyta</taxon>
        <taxon>Magnoliopsida</taxon>
        <taxon>Liliopsida</taxon>
        <taxon>Poales</taxon>
        <taxon>Poaceae</taxon>
        <taxon>PACMAD clade</taxon>
        <taxon>Chloridoideae</taxon>
        <taxon>Cynodonteae</taxon>
        <taxon>Eleusininae</taxon>
        <taxon>Eleusine</taxon>
    </lineage>
</organism>
<evidence type="ECO:0000256" key="1">
    <source>
        <dbReference type="ARBA" id="ARBA00001968"/>
    </source>
</evidence>
<evidence type="ECO:0000256" key="8">
    <source>
        <dbReference type="SAM" id="MobiDB-lite"/>
    </source>
</evidence>
<dbReference type="GO" id="GO:0003682">
    <property type="term" value="F:chromatin binding"/>
    <property type="evidence" value="ECO:0007669"/>
    <property type="project" value="TreeGrafter"/>
</dbReference>
<keyword evidence="5" id="KW-0479">Metal-binding</keyword>
<evidence type="ECO:0000256" key="2">
    <source>
        <dbReference type="ARBA" id="ARBA00004123"/>
    </source>
</evidence>
<keyword evidence="11" id="KW-1185">Reference proteome</keyword>
<gene>
    <name evidence="10" type="primary">gb12421</name>
    <name evidence="10" type="ORF">PR202_gb12421</name>
</gene>
<evidence type="ECO:0000259" key="9">
    <source>
        <dbReference type="Pfam" id="PF13359"/>
    </source>
</evidence>
<evidence type="ECO:0000313" key="11">
    <source>
        <dbReference type="Proteomes" id="UP001054889"/>
    </source>
</evidence>
<feature type="compositionally biased region" description="Low complexity" evidence="8">
    <location>
        <begin position="66"/>
        <end position="84"/>
    </location>
</feature>
<dbReference type="GO" id="GO:0004518">
    <property type="term" value="F:nuclease activity"/>
    <property type="evidence" value="ECO:0007669"/>
    <property type="project" value="UniProtKB-KW"/>
</dbReference>
<keyword evidence="6" id="KW-0378">Hydrolase</keyword>
<reference evidence="10" key="2">
    <citation type="submission" date="2021-12" db="EMBL/GenBank/DDBJ databases">
        <title>Resequencing data analysis of finger millet.</title>
        <authorList>
            <person name="Hatakeyama M."/>
            <person name="Aluri S."/>
            <person name="Balachadran M.T."/>
            <person name="Sivarajan S.R."/>
            <person name="Poveda L."/>
            <person name="Shimizu-Inatsugi R."/>
            <person name="Schlapbach R."/>
            <person name="Sreeman S.M."/>
            <person name="Shimizu K.K."/>
        </authorList>
    </citation>
    <scope>NUCLEOTIDE SEQUENCE</scope>
</reference>
<keyword evidence="4" id="KW-0540">Nuclease</keyword>
<dbReference type="GO" id="GO:0035098">
    <property type="term" value="C:ESC/E(Z) complex"/>
    <property type="evidence" value="ECO:0007669"/>
    <property type="project" value="TreeGrafter"/>
</dbReference>
<dbReference type="PANTHER" id="PTHR22930">
    <property type="match status" value="1"/>
</dbReference>
<dbReference type="PANTHER" id="PTHR22930:SF85">
    <property type="entry name" value="GH03217P-RELATED"/>
    <property type="match status" value="1"/>
</dbReference>
<evidence type="ECO:0000256" key="6">
    <source>
        <dbReference type="ARBA" id="ARBA00022801"/>
    </source>
</evidence>